<feature type="non-terminal residue" evidence="2">
    <location>
        <position position="159"/>
    </location>
</feature>
<gene>
    <name evidence="2" type="ORF">METZ01_LOCUS90915</name>
</gene>
<feature type="compositionally biased region" description="Basic residues" evidence="1">
    <location>
        <begin position="84"/>
        <end position="113"/>
    </location>
</feature>
<dbReference type="AlphaFoldDB" id="A0A381VDF6"/>
<reference evidence="2" key="1">
    <citation type="submission" date="2018-05" db="EMBL/GenBank/DDBJ databases">
        <authorList>
            <person name="Lanie J.A."/>
            <person name="Ng W.-L."/>
            <person name="Kazmierczak K.M."/>
            <person name="Andrzejewski T.M."/>
            <person name="Davidsen T.M."/>
            <person name="Wayne K.J."/>
            <person name="Tettelin H."/>
            <person name="Glass J.I."/>
            <person name="Rusch D."/>
            <person name="Podicherti R."/>
            <person name="Tsui H.-C.T."/>
            <person name="Winkler M.E."/>
        </authorList>
    </citation>
    <scope>NUCLEOTIDE SEQUENCE</scope>
</reference>
<feature type="compositionally biased region" description="Basic and acidic residues" evidence="1">
    <location>
        <begin position="48"/>
        <end position="60"/>
    </location>
</feature>
<feature type="region of interest" description="Disordered" evidence="1">
    <location>
        <begin position="1"/>
        <end position="159"/>
    </location>
</feature>
<feature type="compositionally biased region" description="Pro residues" evidence="1">
    <location>
        <begin position="10"/>
        <end position="20"/>
    </location>
</feature>
<protein>
    <submittedName>
        <fullName evidence="2">Uncharacterized protein</fullName>
    </submittedName>
</protein>
<accession>A0A381VDF6</accession>
<sequence length="159" mass="18768">GDARTGRRPVPAPLPVPPPGRGRLHRACHRRRGDHPDVMRPAGRHPRRVQDRTARGDHRHAAALLRHRVGPRPHLEAPLCPRYRPGHHVRPRRCRRRRLPRRGGGRRPRRHSGRPGTGTDRHQPRWPPAHQDHRSWRHRRGDPGRSRRRPLPLRRRKRL</sequence>
<feature type="non-terminal residue" evidence="2">
    <location>
        <position position="1"/>
    </location>
</feature>
<evidence type="ECO:0000313" key="2">
    <source>
        <dbReference type="EMBL" id="SVA38061.1"/>
    </source>
</evidence>
<evidence type="ECO:0000256" key="1">
    <source>
        <dbReference type="SAM" id="MobiDB-lite"/>
    </source>
</evidence>
<name>A0A381VDF6_9ZZZZ</name>
<organism evidence="2">
    <name type="scientific">marine metagenome</name>
    <dbReference type="NCBI Taxonomy" id="408172"/>
    <lineage>
        <taxon>unclassified sequences</taxon>
        <taxon>metagenomes</taxon>
        <taxon>ecological metagenomes</taxon>
    </lineage>
</organism>
<feature type="compositionally biased region" description="Basic residues" evidence="1">
    <location>
        <begin position="22"/>
        <end position="33"/>
    </location>
</feature>
<feature type="compositionally biased region" description="Basic residues" evidence="1">
    <location>
        <begin position="135"/>
        <end position="159"/>
    </location>
</feature>
<dbReference type="EMBL" id="UINC01008457">
    <property type="protein sequence ID" value="SVA38061.1"/>
    <property type="molecule type" value="Genomic_DNA"/>
</dbReference>
<proteinExistence type="predicted"/>